<gene>
    <name evidence="2" type="ORF">ACFFH7_36975</name>
</gene>
<name>A0ABV6N3M3_9PSEU</name>
<proteinExistence type="predicted"/>
<keyword evidence="3" id="KW-1185">Reference proteome</keyword>
<comment type="caution">
    <text evidence="2">The sequence shown here is derived from an EMBL/GenBank/DDBJ whole genome shotgun (WGS) entry which is preliminary data.</text>
</comment>
<dbReference type="RefSeq" id="WP_273937391.1">
    <property type="nucleotide sequence ID" value="NZ_CP097263.1"/>
</dbReference>
<evidence type="ECO:0000313" key="2">
    <source>
        <dbReference type="EMBL" id="MFC0547153.1"/>
    </source>
</evidence>
<sequence>MLAHAVTQCHADRINAALVVIGDPGGVVNFRDGAVIAVHSPGAPGVAMLSASPPDRVGAALADAAFAIAVGGISHYLVDDTADVLSPTSAGISPTRLLGQVAVRLAELAATPCPVSPYRERPVPTGRAEPAADLRDIVTHATGRRTARDIAFAIGRGVHSVTVDVARLLGDDVLALAPAGVFTGRVHHEAGPLRPRASPPRPADVVPVDPLPVRRPGRAGRGP</sequence>
<dbReference type="EMBL" id="JBHLUD010000013">
    <property type="protein sequence ID" value="MFC0547153.1"/>
    <property type="molecule type" value="Genomic_DNA"/>
</dbReference>
<protein>
    <submittedName>
        <fullName evidence="2">Uncharacterized protein</fullName>
    </submittedName>
</protein>
<reference evidence="2 3" key="1">
    <citation type="submission" date="2024-09" db="EMBL/GenBank/DDBJ databases">
        <authorList>
            <person name="Sun Q."/>
            <person name="Mori K."/>
        </authorList>
    </citation>
    <scope>NUCLEOTIDE SEQUENCE [LARGE SCALE GENOMIC DNA]</scope>
    <source>
        <strain evidence="2 3">TBRC 1432</strain>
    </source>
</reference>
<organism evidence="2 3">
    <name type="scientific">Kutzneria chonburiensis</name>
    <dbReference type="NCBI Taxonomy" id="1483604"/>
    <lineage>
        <taxon>Bacteria</taxon>
        <taxon>Bacillati</taxon>
        <taxon>Actinomycetota</taxon>
        <taxon>Actinomycetes</taxon>
        <taxon>Pseudonocardiales</taxon>
        <taxon>Pseudonocardiaceae</taxon>
        <taxon>Kutzneria</taxon>
    </lineage>
</organism>
<feature type="region of interest" description="Disordered" evidence="1">
    <location>
        <begin position="189"/>
        <end position="223"/>
    </location>
</feature>
<accession>A0ABV6N3M3</accession>
<evidence type="ECO:0000256" key="1">
    <source>
        <dbReference type="SAM" id="MobiDB-lite"/>
    </source>
</evidence>
<evidence type="ECO:0000313" key="3">
    <source>
        <dbReference type="Proteomes" id="UP001589810"/>
    </source>
</evidence>
<dbReference type="Proteomes" id="UP001589810">
    <property type="component" value="Unassembled WGS sequence"/>
</dbReference>